<dbReference type="RefSeq" id="XP_025365134.1">
    <property type="nucleotide sequence ID" value="XM_025504251.1"/>
</dbReference>
<accession>A0A316UZ76</accession>
<keyword evidence="3" id="KW-1185">Reference proteome</keyword>
<gene>
    <name evidence="2" type="ORF">BDZ90DRAFT_215913</name>
</gene>
<feature type="compositionally biased region" description="Basic and acidic residues" evidence="1">
    <location>
        <begin position="49"/>
        <end position="61"/>
    </location>
</feature>
<feature type="compositionally biased region" description="Basic and acidic residues" evidence="1">
    <location>
        <begin position="1"/>
        <end position="41"/>
    </location>
</feature>
<dbReference type="Proteomes" id="UP000245884">
    <property type="component" value="Unassembled WGS sequence"/>
</dbReference>
<dbReference type="EMBL" id="KZ819662">
    <property type="protein sequence ID" value="PWN30522.1"/>
    <property type="molecule type" value="Genomic_DNA"/>
</dbReference>
<evidence type="ECO:0000313" key="2">
    <source>
        <dbReference type="EMBL" id="PWN30522.1"/>
    </source>
</evidence>
<protein>
    <submittedName>
        <fullName evidence="2">Uncharacterized protein</fullName>
    </submittedName>
</protein>
<dbReference type="PANTHER" id="PTHR39475:SF1">
    <property type="entry name" value="CONIDIATION-SPECIFIC PROTEIN 6"/>
    <property type="match status" value="1"/>
</dbReference>
<dbReference type="AlphaFoldDB" id="A0A316UZ76"/>
<proteinExistence type="predicted"/>
<feature type="region of interest" description="Disordered" evidence="1">
    <location>
        <begin position="1"/>
        <end position="61"/>
    </location>
</feature>
<evidence type="ECO:0000313" key="3">
    <source>
        <dbReference type="Proteomes" id="UP000245884"/>
    </source>
</evidence>
<dbReference type="OrthoDB" id="3358750at2759"/>
<feature type="non-terminal residue" evidence="2">
    <location>
        <position position="1"/>
    </location>
</feature>
<organism evidence="2 3">
    <name type="scientific">Jaminaea rosea</name>
    <dbReference type="NCBI Taxonomy" id="1569628"/>
    <lineage>
        <taxon>Eukaryota</taxon>
        <taxon>Fungi</taxon>
        <taxon>Dikarya</taxon>
        <taxon>Basidiomycota</taxon>
        <taxon>Ustilaginomycotina</taxon>
        <taxon>Exobasidiomycetes</taxon>
        <taxon>Microstromatales</taxon>
        <taxon>Microstromatales incertae sedis</taxon>
        <taxon>Jaminaea</taxon>
    </lineage>
</organism>
<name>A0A316UZ76_9BASI</name>
<sequence>HEKGVENSHQNLDAKDEKSIANKLDQASKQDKRQEQAERANNEPPTWAAERHGNEPSKGAKIDEALEAEDQAILAKKEGKN</sequence>
<dbReference type="PANTHER" id="PTHR39475">
    <property type="entry name" value="CONIDIATION-SPECIFIC PROTEIN 6"/>
    <property type="match status" value="1"/>
</dbReference>
<evidence type="ECO:0000256" key="1">
    <source>
        <dbReference type="SAM" id="MobiDB-lite"/>
    </source>
</evidence>
<reference evidence="2 3" key="1">
    <citation type="journal article" date="2018" name="Mol. Biol. Evol.">
        <title>Broad Genomic Sampling Reveals a Smut Pathogenic Ancestry of the Fungal Clade Ustilaginomycotina.</title>
        <authorList>
            <person name="Kijpornyongpan T."/>
            <person name="Mondo S.J."/>
            <person name="Barry K."/>
            <person name="Sandor L."/>
            <person name="Lee J."/>
            <person name="Lipzen A."/>
            <person name="Pangilinan J."/>
            <person name="LaButti K."/>
            <person name="Hainaut M."/>
            <person name="Henrissat B."/>
            <person name="Grigoriev I.V."/>
            <person name="Spatafora J.W."/>
            <person name="Aime M.C."/>
        </authorList>
    </citation>
    <scope>NUCLEOTIDE SEQUENCE [LARGE SCALE GENOMIC DNA]</scope>
    <source>
        <strain evidence="2 3">MCA 5214</strain>
    </source>
</reference>
<dbReference type="GeneID" id="37026074"/>